<evidence type="ECO:0008006" key="3">
    <source>
        <dbReference type="Google" id="ProtNLM"/>
    </source>
</evidence>
<protein>
    <recommendedName>
        <fullName evidence="3">Sucrase ferredoxin</fullName>
    </recommendedName>
</protein>
<dbReference type="Gene3D" id="3.40.30.10">
    <property type="entry name" value="Glutaredoxin"/>
    <property type="match status" value="1"/>
</dbReference>
<organism evidence="1 2">
    <name type="scientific">Paenibacillus cremeus</name>
    <dbReference type="NCBI Taxonomy" id="2163881"/>
    <lineage>
        <taxon>Bacteria</taxon>
        <taxon>Bacillati</taxon>
        <taxon>Bacillota</taxon>
        <taxon>Bacilli</taxon>
        <taxon>Bacillales</taxon>
        <taxon>Paenibacillaceae</taxon>
        <taxon>Paenibacillus</taxon>
    </lineage>
</organism>
<proteinExistence type="predicted"/>
<evidence type="ECO:0000313" key="1">
    <source>
        <dbReference type="EMBL" id="TVY11970.1"/>
    </source>
</evidence>
<dbReference type="OrthoDB" id="3399139at2"/>
<dbReference type="Pfam" id="PF06999">
    <property type="entry name" value="Suc_Fer-like"/>
    <property type="match status" value="1"/>
</dbReference>
<name>A0A559KIK4_9BACL</name>
<dbReference type="PIRSF" id="PIRSF035042">
    <property type="entry name" value="UCP035042_thirdx"/>
    <property type="match status" value="1"/>
</dbReference>
<dbReference type="InterPro" id="IPR036249">
    <property type="entry name" value="Thioredoxin-like_sf"/>
</dbReference>
<dbReference type="PANTHER" id="PTHR31902:SF22">
    <property type="entry name" value="SLL1203 PROTEIN"/>
    <property type="match status" value="1"/>
</dbReference>
<sequence length="343" mass="38963">MQLQTARWSEEEITIENQCTVDMGRCAAVSRSLQENMGGTASVHERYVWVEVPLPWEYDVKQSRHFPAGLMELHREMGENGIRFNLLACASEQPSTPPGHRRVLFFLRPAGPFAAFERQEYVVPEEMIGTLIQAVCAEKGAAEPFESYKLADSGTLDLFVCTHGSHDVCCGKDGYPFYAELKDRYSGRERAVRVWRASHFGGHRLAPTMIEFPRGRYWGHMTVQAADVLLSATGEVQQLYSHYRGWAGLMAYEQRVEREIWLHEGWPWQEYLKTGYTAEPQEDGGVQVRIDYQSVNGAVTGSYEAVVRETGHVDIIGCDFNAPRAYKQFAVENLKKLQPQQDT</sequence>
<comment type="caution">
    <text evidence="1">The sequence shown here is derived from an EMBL/GenBank/DDBJ whole genome shotgun (WGS) entry which is preliminary data.</text>
</comment>
<dbReference type="AlphaFoldDB" id="A0A559KIK4"/>
<accession>A0A559KIK4</accession>
<keyword evidence="2" id="KW-1185">Reference proteome</keyword>
<dbReference type="RefSeq" id="WP_144842554.1">
    <property type="nucleotide sequence ID" value="NZ_VNJI01000001.1"/>
</dbReference>
<evidence type="ECO:0000313" key="2">
    <source>
        <dbReference type="Proteomes" id="UP000317036"/>
    </source>
</evidence>
<dbReference type="EMBL" id="VNJI01000001">
    <property type="protein sequence ID" value="TVY11970.1"/>
    <property type="molecule type" value="Genomic_DNA"/>
</dbReference>
<dbReference type="PANTHER" id="PTHR31902">
    <property type="entry name" value="ACTIN PATCHES DISTAL PROTEIN 1"/>
    <property type="match status" value="1"/>
</dbReference>
<dbReference type="InterPro" id="IPR009737">
    <property type="entry name" value="Aim32/Apd1-like"/>
</dbReference>
<dbReference type="InterPro" id="IPR010350">
    <property type="entry name" value="Aim32/Apd1-like_bac"/>
</dbReference>
<reference evidence="1 2" key="1">
    <citation type="submission" date="2019-07" db="EMBL/GenBank/DDBJ databases">
        <authorList>
            <person name="Kim J."/>
        </authorList>
    </citation>
    <scope>NUCLEOTIDE SEQUENCE [LARGE SCALE GENOMIC DNA]</scope>
    <source>
        <strain evidence="1 2">JC52</strain>
    </source>
</reference>
<dbReference type="SUPFAM" id="SSF52833">
    <property type="entry name" value="Thioredoxin-like"/>
    <property type="match status" value="1"/>
</dbReference>
<dbReference type="Proteomes" id="UP000317036">
    <property type="component" value="Unassembled WGS sequence"/>
</dbReference>
<dbReference type="CDD" id="cd03062">
    <property type="entry name" value="TRX_Fd_Sucrase"/>
    <property type="match status" value="1"/>
</dbReference>
<gene>
    <name evidence="1" type="ORF">FPZ49_01445</name>
</gene>